<dbReference type="RefSeq" id="WP_038529901.1">
    <property type="nucleotide sequence ID" value="NZ_CP007793.1"/>
</dbReference>
<evidence type="ECO:0000313" key="2">
    <source>
        <dbReference type="EMBL" id="AIB12910.1"/>
    </source>
</evidence>
<name>A0A060DJI0_9PROT</name>
<reference evidence="2 3" key="1">
    <citation type="journal article" date="2014" name="Genome Announc.">
        <title>Complete Genome Sequence of the Model Rhizosphere Strain Azospirillum brasilense Az39, Successfully Applied in Agriculture.</title>
        <authorList>
            <person name="Rivera D."/>
            <person name="Revale S."/>
            <person name="Molina R."/>
            <person name="Gualpa J."/>
            <person name="Puente M."/>
            <person name="Maroniche G."/>
            <person name="Paris G."/>
            <person name="Baker D."/>
            <person name="Clavijo B."/>
            <person name="McLay K."/>
            <person name="Spaepen S."/>
            <person name="Perticari A."/>
            <person name="Vazquez M."/>
            <person name="Wisniewski-Dye F."/>
            <person name="Watkins C."/>
            <person name="Martinez-Abarca F."/>
            <person name="Vanderleyden J."/>
            <person name="Cassan F."/>
        </authorList>
    </citation>
    <scope>NUCLEOTIDE SEQUENCE [LARGE SCALE GENOMIC DNA]</scope>
    <source>
        <strain evidence="2 3">Az39</strain>
    </source>
</reference>
<dbReference type="Gene3D" id="1.10.10.10">
    <property type="entry name" value="Winged helix-like DNA-binding domain superfamily/Winged helix DNA-binding domain"/>
    <property type="match status" value="1"/>
</dbReference>
<dbReference type="InterPro" id="IPR036388">
    <property type="entry name" value="WH-like_DNA-bd_sf"/>
</dbReference>
<dbReference type="SMART" id="SM00421">
    <property type="entry name" value="HTH_LUXR"/>
    <property type="match status" value="1"/>
</dbReference>
<dbReference type="EMBL" id="CP007793">
    <property type="protein sequence ID" value="AIB12910.1"/>
    <property type="molecule type" value="Genomic_DNA"/>
</dbReference>
<dbReference type="Proteomes" id="UP000027186">
    <property type="component" value="Chromosome"/>
</dbReference>
<gene>
    <name evidence="2" type="ORF">ABAZ39_13115</name>
</gene>
<feature type="domain" description="HTH luxR-type" evidence="1">
    <location>
        <begin position="255"/>
        <end position="312"/>
    </location>
</feature>
<evidence type="ECO:0000313" key="3">
    <source>
        <dbReference type="Proteomes" id="UP000027186"/>
    </source>
</evidence>
<dbReference type="AlphaFoldDB" id="A0A060DJI0"/>
<evidence type="ECO:0000259" key="1">
    <source>
        <dbReference type="SMART" id="SM00421"/>
    </source>
</evidence>
<dbReference type="GO" id="GO:0003677">
    <property type="term" value="F:DNA binding"/>
    <property type="evidence" value="ECO:0007669"/>
    <property type="project" value="InterPro"/>
</dbReference>
<dbReference type="SUPFAM" id="SSF46894">
    <property type="entry name" value="C-terminal effector domain of the bipartite response regulators"/>
    <property type="match status" value="1"/>
</dbReference>
<organism evidence="2 3">
    <name type="scientific">Azospirillum argentinense</name>
    <dbReference type="NCBI Taxonomy" id="2970906"/>
    <lineage>
        <taxon>Bacteria</taxon>
        <taxon>Pseudomonadati</taxon>
        <taxon>Pseudomonadota</taxon>
        <taxon>Alphaproteobacteria</taxon>
        <taxon>Rhodospirillales</taxon>
        <taxon>Azospirillaceae</taxon>
        <taxon>Azospirillum</taxon>
    </lineage>
</organism>
<dbReference type="GO" id="GO:0006355">
    <property type="term" value="P:regulation of DNA-templated transcription"/>
    <property type="evidence" value="ECO:0007669"/>
    <property type="project" value="InterPro"/>
</dbReference>
<protein>
    <recommendedName>
        <fullName evidence="1">HTH luxR-type domain-containing protein</fullName>
    </recommendedName>
</protein>
<dbReference type="KEGG" id="abq:ABAZ39_13115"/>
<accession>A0A060DJI0</accession>
<dbReference type="InterPro" id="IPR000792">
    <property type="entry name" value="Tscrpt_reg_LuxR_C"/>
</dbReference>
<sequence length="325" mass="35311">MLLDMDDRIVVSNEINTRLFNFIDFDRKPSYAEAFLNCIAHGRFTEPDAYEDPQKWLSGALQFRRAHRFAQFIKCYPDGRSYMVTYETIPEIGSYFSRIEVTDVLRQQRSSGTLFGPQIWAGLVPARATLVTGALGSMGAAAAVVTTTGLLVDANAAMTGLLAGRDGLSEIGGRITAARPREHDTLLRLLAATVGAEGEQPLVMRVTREGVDAPYLVHVSPCALPFGQARVALATLIVVDPSAEPQVAPGVMAALFGLTAAEARVAVELGRGLRVEDVAERHGTSPQTVRTQLKAVFSKAGLSRQVELVRLISQLSAFFRPILKR</sequence>
<dbReference type="InterPro" id="IPR016032">
    <property type="entry name" value="Sig_transdc_resp-reg_C-effctor"/>
</dbReference>
<proteinExistence type="predicted"/>